<organism evidence="14 15">
    <name type="scientific">Dietzia lutea</name>
    <dbReference type="NCBI Taxonomy" id="546160"/>
    <lineage>
        <taxon>Bacteria</taxon>
        <taxon>Bacillati</taxon>
        <taxon>Actinomycetota</taxon>
        <taxon>Actinomycetes</taxon>
        <taxon>Mycobacteriales</taxon>
        <taxon>Dietziaceae</taxon>
        <taxon>Dietzia</taxon>
    </lineage>
</organism>
<evidence type="ECO:0000256" key="11">
    <source>
        <dbReference type="ARBA" id="ARBA00023163"/>
    </source>
</evidence>
<dbReference type="Pfam" id="PF02467">
    <property type="entry name" value="Whib"/>
    <property type="match status" value="1"/>
</dbReference>
<gene>
    <name evidence="12" type="primary">whiB</name>
    <name evidence="14" type="ORF">A6035_15550</name>
</gene>
<dbReference type="RefSeq" id="WP_108848714.1">
    <property type="nucleotide sequence ID" value="NZ_CP015449.1"/>
</dbReference>
<keyword evidence="15" id="KW-1185">Reference proteome</keyword>
<evidence type="ECO:0000256" key="12">
    <source>
        <dbReference type="HAMAP-Rule" id="MF_01479"/>
    </source>
</evidence>
<keyword evidence="7 12" id="KW-0411">Iron-sulfur</keyword>
<evidence type="ECO:0000256" key="2">
    <source>
        <dbReference type="ARBA" id="ARBA00006597"/>
    </source>
</evidence>
<dbReference type="GO" id="GO:0003677">
    <property type="term" value="F:DNA binding"/>
    <property type="evidence" value="ECO:0007669"/>
    <property type="project" value="UniProtKB-UniRule"/>
</dbReference>
<dbReference type="EMBL" id="CP015449">
    <property type="protein sequence ID" value="AWH93363.1"/>
    <property type="molecule type" value="Genomic_DNA"/>
</dbReference>
<evidence type="ECO:0000256" key="5">
    <source>
        <dbReference type="ARBA" id="ARBA00022723"/>
    </source>
</evidence>
<proteinExistence type="inferred from homology"/>
<comment type="function">
    <text evidence="12">Acts as a transcriptional regulator. Probably redox-responsive. The apo- but not holo-form probably binds DNA.</text>
</comment>
<accession>A0A2S1RAN8</accession>
<keyword evidence="10 12" id="KW-1015">Disulfide bond</keyword>
<dbReference type="Proteomes" id="UP000244928">
    <property type="component" value="Chromosome"/>
</dbReference>
<evidence type="ECO:0000256" key="4">
    <source>
        <dbReference type="ARBA" id="ARBA00022490"/>
    </source>
</evidence>
<evidence type="ECO:0000256" key="1">
    <source>
        <dbReference type="ARBA" id="ARBA00004496"/>
    </source>
</evidence>
<evidence type="ECO:0000256" key="3">
    <source>
        <dbReference type="ARBA" id="ARBA00022485"/>
    </source>
</evidence>
<keyword evidence="9 12" id="KW-0238">DNA-binding</keyword>
<dbReference type="InterPro" id="IPR003482">
    <property type="entry name" value="Whib"/>
</dbReference>
<feature type="binding site" evidence="12">
    <location>
        <position position="22"/>
    </location>
    <ligand>
        <name>[4Fe-4S] cluster</name>
        <dbReference type="ChEBI" id="CHEBI:49883"/>
    </ligand>
</feature>
<dbReference type="GO" id="GO:0045892">
    <property type="term" value="P:negative regulation of DNA-templated transcription"/>
    <property type="evidence" value="ECO:0007669"/>
    <property type="project" value="TreeGrafter"/>
</dbReference>
<dbReference type="GO" id="GO:0045454">
    <property type="term" value="P:cell redox homeostasis"/>
    <property type="evidence" value="ECO:0007669"/>
    <property type="project" value="TreeGrafter"/>
</dbReference>
<comment type="cofactor">
    <cofactor evidence="12">
        <name>[4Fe-4S] cluster</name>
        <dbReference type="ChEBI" id="CHEBI:49883"/>
    </cofactor>
    <text evidence="12">Binds 1 [4Fe-4S] cluster per subunit. Following nitrosylation of the [4Fe-4S] cluster binds 1 [4Fe-8(NO)] cluster per subunit.</text>
</comment>
<dbReference type="GO" id="GO:0051539">
    <property type="term" value="F:4 iron, 4 sulfur cluster binding"/>
    <property type="evidence" value="ECO:0007669"/>
    <property type="project" value="UniProtKB-UniRule"/>
</dbReference>
<evidence type="ECO:0000256" key="7">
    <source>
        <dbReference type="ARBA" id="ARBA00023014"/>
    </source>
</evidence>
<dbReference type="GO" id="GO:0005737">
    <property type="term" value="C:cytoplasm"/>
    <property type="evidence" value="ECO:0007669"/>
    <property type="project" value="UniProtKB-SubCell"/>
</dbReference>
<feature type="binding site" evidence="12">
    <location>
        <position position="51"/>
    </location>
    <ligand>
        <name>[4Fe-4S] cluster</name>
        <dbReference type="ChEBI" id="CHEBI:49883"/>
    </ligand>
</feature>
<sequence>MPRYKNLEPTAAFWSWRDGAACIGHEDLFYSLEEESKGARRKKEDQAKAICAGCPVFDTCRTFALETKELYGVWGGLTEADRHRIAGRHRTG</sequence>
<dbReference type="PROSITE" id="PS51674">
    <property type="entry name" value="4FE4S_WBL"/>
    <property type="match status" value="1"/>
</dbReference>
<dbReference type="GO" id="GO:0046872">
    <property type="term" value="F:metal ion binding"/>
    <property type="evidence" value="ECO:0007669"/>
    <property type="project" value="UniProtKB-KW"/>
</dbReference>
<feature type="binding site" evidence="12">
    <location>
        <position position="60"/>
    </location>
    <ligand>
        <name>[4Fe-4S] cluster</name>
        <dbReference type="ChEBI" id="CHEBI:49883"/>
    </ligand>
</feature>
<evidence type="ECO:0000256" key="6">
    <source>
        <dbReference type="ARBA" id="ARBA00023004"/>
    </source>
</evidence>
<name>A0A2S1RAN8_9ACTN</name>
<evidence type="ECO:0000256" key="10">
    <source>
        <dbReference type="ARBA" id="ARBA00023157"/>
    </source>
</evidence>
<keyword evidence="3 12" id="KW-0004">4Fe-4S</keyword>
<keyword evidence="4 12" id="KW-0963">Cytoplasm</keyword>
<dbReference type="AlphaFoldDB" id="A0A2S1RAN8"/>
<dbReference type="PANTHER" id="PTHR38839">
    <property type="entry name" value="TRANSCRIPTIONAL REGULATOR WHID-RELATED"/>
    <property type="match status" value="1"/>
</dbReference>
<comment type="PTM">
    <text evidence="12">The Fe-S cluster can be nitrosylated by nitric oxide (NO).</text>
</comment>
<feature type="domain" description="4Fe-4S Wbl-type" evidence="13">
    <location>
        <begin position="21"/>
        <end position="84"/>
    </location>
</feature>
<evidence type="ECO:0000256" key="9">
    <source>
        <dbReference type="ARBA" id="ARBA00023125"/>
    </source>
</evidence>
<keyword evidence="6 12" id="KW-0408">Iron</keyword>
<dbReference type="GO" id="GO:0035731">
    <property type="term" value="F:dinitrosyl-iron complex binding"/>
    <property type="evidence" value="ECO:0007669"/>
    <property type="project" value="UniProtKB-UniRule"/>
</dbReference>
<keyword evidence="11 12" id="KW-0804">Transcription</keyword>
<evidence type="ECO:0000256" key="8">
    <source>
        <dbReference type="ARBA" id="ARBA00023015"/>
    </source>
</evidence>
<comment type="subcellular location">
    <subcellularLocation>
        <location evidence="1 12">Cytoplasm</location>
    </subcellularLocation>
</comment>
<keyword evidence="8 12" id="KW-0805">Transcription regulation</keyword>
<protein>
    <recommendedName>
        <fullName evidence="12">Transcriptional regulator WhiB</fullName>
    </recommendedName>
</protein>
<comment type="PTM">
    <text evidence="12">Upon Fe-S cluster removal intramolecular disulfide bonds are formed.</text>
</comment>
<dbReference type="GO" id="GO:0047134">
    <property type="term" value="F:protein-disulfide reductase [NAD(P)H] activity"/>
    <property type="evidence" value="ECO:0007669"/>
    <property type="project" value="TreeGrafter"/>
</dbReference>
<evidence type="ECO:0000313" key="14">
    <source>
        <dbReference type="EMBL" id="AWH93363.1"/>
    </source>
</evidence>
<dbReference type="OrthoDB" id="4954884at2"/>
<dbReference type="InterPro" id="IPR034768">
    <property type="entry name" value="4FE4S_WBL"/>
</dbReference>
<reference evidence="14 15" key="1">
    <citation type="submission" date="2016-04" db="EMBL/GenBank/DDBJ databases">
        <title>Complete genome sequence of Dietzia lutea YIM 80766T, a strain isolated from desert soil in Egypt.</title>
        <authorList>
            <person name="Zhao J."/>
            <person name="Hu B."/>
            <person name="Geng S."/>
            <person name="Nie Y."/>
            <person name="Tang Y."/>
        </authorList>
    </citation>
    <scope>NUCLEOTIDE SEQUENCE [LARGE SCALE GENOMIC DNA]</scope>
    <source>
        <strain evidence="14 15">YIM 80766</strain>
    </source>
</reference>
<dbReference type="HAMAP" id="MF_01479">
    <property type="entry name" value="WhiB"/>
    <property type="match status" value="1"/>
</dbReference>
<dbReference type="PANTHER" id="PTHR38839:SF5">
    <property type="entry name" value="TRANSCRIPTIONAL REGULATOR WHID"/>
    <property type="match status" value="1"/>
</dbReference>
<keyword evidence="5 12" id="KW-0479">Metal-binding</keyword>
<evidence type="ECO:0000313" key="15">
    <source>
        <dbReference type="Proteomes" id="UP000244928"/>
    </source>
</evidence>
<feature type="binding site" evidence="12">
    <location>
        <position position="54"/>
    </location>
    <ligand>
        <name>[4Fe-4S] cluster</name>
        <dbReference type="ChEBI" id="CHEBI:49883"/>
    </ligand>
</feature>
<dbReference type="KEGG" id="dlu:A6035_15550"/>
<comment type="similarity">
    <text evidence="2 12">Belongs to the WhiB family.</text>
</comment>
<evidence type="ECO:0000259" key="13">
    <source>
        <dbReference type="PROSITE" id="PS51674"/>
    </source>
</evidence>